<dbReference type="PhylomeDB" id="A7TR99"/>
<dbReference type="Pfam" id="PF00271">
    <property type="entry name" value="Helicase_C"/>
    <property type="match status" value="1"/>
</dbReference>
<feature type="domain" description="Helicase C-terminal" evidence="7">
    <location>
        <begin position="430"/>
        <end position="579"/>
    </location>
</feature>
<dbReference type="Pfam" id="PF00270">
    <property type="entry name" value="DEAD"/>
    <property type="match status" value="1"/>
</dbReference>
<evidence type="ECO:0000256" key="2">
    <source>
        <dbReference type="ARBA" id="ARBA00022801"/>
    </source>
</evidence>
<dbReference type="Gene3D" id="3.40.50.300">
    <property type="entry name" value="P-loop containing nucleotide triphosphate hydrolases"/>
    <property type="match status" value="2"/>
</dbReference>
<dbReference type="Proteomes" id="UP000000267">
    <property type="component" value="Unassembled WGS sequence"/>
</dbReference>
<keyword evidence="2 6" id="KW-0378">Hydrolase</keyword>
<dbReference type="HOGENOM" id="CLU_289029_0_0_1"/>
<dbReference type="OMA" id="IPNANER"/>
<dbReference type="GO" id="GO:0070013">
    <property type="term" value="C:intracellular organelle lumen"/>
    <property type="evidence" value="ECO:0007669"/>
    <property type="project" value="UniProtKB-ARBA"/>
</dbReference>
<dbReference type="InterPro" id="IPR011545">
    <property type="entry name" value="DEAD/DEAH_box_helicase_dom"/>
</dbReference>
<dbReference type="FunCoup" id="A7TR99">
    <property type="interactions" value="252"/>
</dbReference>
<dbReference type="SUPFAM" id="SSF52540">
    <property type="entry name" value="P-loop containing nucleoside triphosphate hydrolases"/>
    <property type="match status" value="1"/>
</dbReference>
<accession>A7TR99</accession>
<evidence type="ECO:0000256" key="4">
    <source>
        <dbReference type="ARBA" id="ARBA00022840"/>
    </source>
</evidence>
<comment type="similarity">
    <text evidence="6">Belongs to the DEAD box helicase family.</text>
</comment>
<dbReference type="GO" id="GO:0003723">
    <property type="term" value="F:RNA binding"/>
    <property type="evidence" value="ECO:0007669"/>
    <property type="project" value="UniProtKB-UniRule"/>
</dbReference>
<dbReference type="InterPro" id="IPR001650">
    <property type="entry name" value="Helicase_C-like"/>
</dbReference>
<keyword evidence="4 6" id="KW-0067">ATP-binding</keyword>
<dbReference type="eggNOG" id="ENOG502QWCT">
    <property type="taxonomic scope" value="Eukaryota"/>
</dbReference>
<keyword evidence="5 6" id="KW-0694">RNA-binding</keyword>
<evidence type="ECO:0000256" key="1">
    <source>
        <dbReference type="ARBA" id="ARBA00022741"/>
    </source>
</evidence>
<dbReference type="InterPro" id="IPR027417">
    <property type="entry name" value="P-loop_NTPase"/>
</dbReference>
<dbReference type="GO" id="GO:0005524">
    <property type="term" value="F:ATP binding"/>
    <property type="evidence" value="ECO:0007669"/>
    <property type="project" value="UniProtKB-UniRule"/>
</dbReference>
<comment type="function">
    <text evidence="6">RNA helicase.</text>
</comment>
<evidence type="ECO:0000256" key="6">
    <source>
        <dbReference type="RuleBase" id="RU365068"/>
    </source>
</evidence>
<gene>
    <name evidence="8" type="ORF">Kpol_458p5</name>
</gene>
<evidence type="ECO:0000256" key="3">
    <source>
        <dbReference type="ARBA" id="ARBA00022806"/>
    </source>
</evidence>
<evidence type="ECO:0000313" key="8">
    <source>
        <dbReference type="EMBL" id="EDO15212.1"/>
    </source>
</evidence>
<evidence type="ECO:0000313" key="9">
    <source>
        <dbReference type="Proteomes" id="UP000000267"/>
    </source>
</evidence>
<dbReference type="GO" id="GO:0016787">
    <property type="term" value="F:hydrolase activity"/>
    <property type="evidence" value="ECO:0007669"/>
    <property type="project" value="UniProtKB-KW"/>
</dbReference>
<comment type="catalytic activity">
    <reaction evidence="6">
        <text>ATP + H2O = ADP + phosphate + H(+)</text>
        <dbReference type="Rhea" id="RHEA:13065"/>
        <dbReference type="ChEBI" id="CHEBI:15377"/>
        <dbReference type="ChEBI" id="CHEBI:15378"/>
        <dbReference type="ChEBI" id="CHEBI:30616"/>
        <dbReference type="ChEBI" id="CHEBI:43474"/>
        <dbReference type="ChEBI" id="CHEBI:456216"/>
        <dbReference type="EC" id="3.6.4.13"/>
    </reaction>
</comment>
<dbReference type="STRING" id="436907.A7TR99"/>
<dbReference type="PANTHER" id="PTHR24031">
    <property type="entry name" value="RNA HELICASE"/>
    <property type="match status" value="1"/>
</dbReference>
<keyword evidence="1 6" id="KW-0547">Nucleotide-binding</keyword>
<keyword evidence="9" id="KW-1185">Reference proteome</keyword>
<protein>
    <recommendedName>
        <fullName evidence="6">ATP-dependent RNA helicase</fullName>
        <ecNumber evidence="6">3.6.4.13</ecNumber>
    </recommendedName>
</protein>
<dbReference type="GO" id="GO:0003724">
    <property type="term" value="F:RNA helicase activity"/>
    <property type="evidence" value="ECO:0007669"/>
    <property type="project" value="UniProtKB-EC"/>
</dbReference>
<comment type="domain">
    <text evidence="6">The Q motif is unique to and characteristic of the DEAD box family of RNA helicases and controls ATP binding and hydrolysis.</text>
</comment>
<dbReference type="PROSITE" id="PS51194">
    <property type="entry name" value="HELICASE_CTER"/>
    <property type="match status" value="1"/>
</dbReference>
<dbReference type="RefSeq" id="XP_001643070.1">
    <property type="nucleotide sequence ID" value="XM_001643020.1"/>
</dbReference>
<proteinExistence type="inferred from homology"/>
<name>A7TR99_VANPO</name>
<dbReference type="EC" id="3.6.4.13" evidence="6"/>
<dbReference type="EMBL" id="DS480473">
    <property type="protein sequence ID" value="EDO15212.1"/>
    <property type="molecule type" value="Genomic_DNA"/>
</dbReference>
<dbReference type="KEGG" id="vpo:Kpol_458p5"/>
<dbReference type="InParanoid" id="A7TR99"/>
<dbReference type="GeneID" id="5543279"/>
<sequence>MNYVMNRDLLNEISSESNLNQCVIDLTPQQDLSDNEFTSQVLDSYLFVDPIRRTLIDYNKFSFLIKHYPSCELENLRFNFRALRHAIIGIQRYELSVDDTGMRIDPAAARQAGHFLSTDIQRYSVNSTGMAGYQNTTATIYGYFISKSWIKLLGLGYEVSNLVPKDVKLNKEKPNFLVSGNMKGIIAKCDEIYGDSFKIKPEQMELCVDVCFGSSDIIPVYALPGFGKTVIFEIPLNIISTNKRNKHFVSFVFVPYSCLLDDIMDRFKLSGTLKIGEVKDILRNRGFCGEAELTCDVYFGTFHDFGKEQFLNLINNWYDIFQNTLLGMMVIDEAHNLVCEQEYRMDSFFNISNICFDKAWKVLHLSGTVGENMMGEVTKFLGYRQDLTYYATDNKNILWYNFVKNVPLSRIDKEFILTKDRSESITLALQLVEGIINTIDNPKIILVRKEREMVEIINQNLVNNNISSCYVHGKLTSEEKTISFNRFKKNKEKKILVGTKLVSEGINIPELKYVILVNYLPQIHEYIQTAGRIRGESACITLWNEACRDEFSINSKCIVSQMSSFYGLANISEHESCCGSYKFLNNNNNDRLLEVLGKKKGKKINGLIEERNEIIKSSVEEVIRKRKFCTSGTNEMIPSNKKFHNEMVKNNIKVTLKEDLHAKFKNARNIFEFLGITGNSKSALIADGVEQSYFDFLLYDSDFVYYDSDLCSDCTGTDGICYCWDKKFTLKQCGISCFTFMKMAMTDAMYSAEVTELENSGLLKCILSFIERKSTMMKLFDQNLKRYCKFVTSRSTFEVNEAHDFRKMVNTYNVKWRYLKQNKLDIFLYFYNGSLQDAPTLWNKPYEEYITELNQSNFSNYANALFKATEDTSFEFFKSLFKFDKLKQCSKYDQNKDMMNREGIGNNESGLVIVDDKKFLLMLIGLYYNVDFRKHLKVYFNKLPDVKMFHQWVKLQKTRINIKKLEIPNANERQPIYYYYHKLLMEAKYPDDSTGYFCTGDILYVYIKMDINLCCDVNVYYL</sequence>
<keyword evidence="3 6" id="KW-0347">Helicase</keyword>
<evidence type="ECO:0000259" key="7">
    <source>
        <dbReference type="PROSITE" id="PS51194"/>
    </source>
</evidence>
<dbReference type="SMART" id="SM00490">
    <property type="entry name" value="HELICc"/>
    <property type="match status" value="1"/>
</dbReference>
<evidence type="ECO:0000256" key="5">
    <source>
        <dbReference type="ARBA" id="ARBA00022884"/>
    </source>
</evidence>
<organism evidence="9">
    <name type="scientific">Vanderwaltozyma polyspora (strain ATCC 22028 / DSM 70294 / BCRC 21397 / CBS 2163 / NBRC 10782 / NRRL Y-8283 / UCD 57-17)</name>
    <name type="common">Kluyveromyces polysporus</name>
    <dbReference type="NCBI Taxonomy" id="436907"/>
    <lineage>
        <taxon>Eukaryota</taxon>
        <taxon>Fungi</taxon>
        <taxon>Dikarya</taxon>
        <taxon>Ascomycota</taxon>
        <taxon>Saccharomycotina</taxon>
        <taxon>Saccharomycetes</taxon>
        <taxon>Saccharomycetales</taxon>
        <taxon>Saccharomycetaceae</taxon>
        <taxon>Vanderwaltozyma</taxon>
    </lineage>
</organism>
<dbReference type="OrthoDB" id="4050369at2759"/>
<reference evidence="8 9" key="1">
    <citation type="journal article" date="2007" name="Proc. Natl. Acad. Sci. U.S.A.">
        <title>Independent sorting-out of thousands of duplicated gene pairs in two yeast species descended from a whole-genome duplication.</title>
        <authorList>
            <person name="Scannell D.R."/>
            <person name="Frank A.C."/>
            <person name="Conant G.C."/>
            <person name="Byrne K.P."/>
            <person name="Woolfit M."/>
            <person name="Wolfe K.H."/>
        </authorList>
    </citation>
    <scope>NUCLEOTIDE SEQUENCE [LARGE SCALE GENOMIC DNA]</scope>
    <source>
        <strain evidence="9">ATCC 22028 / DSM 70294 / BCRC 21397 / CBS 2163 / NBRC 10782 / NRRL Y-8283 / UCD 57-17</strain>
    </source>
</reference>
<dbReference type="AlphaFoldDB" id="A7TR99"/>